<accession>A0A4R9C2D2</accession>
<dbReference type="PANTHER" id="PTHR13947">
    <property type="entry name" value="GNAT FAMILY N-ACETYLTRANSFERASE"/>
    <property type="match status" value="1"/>
</dbReference>
<dbReference type="PROSITE" id="PS51186">
    <property type="entry name" value="GNAT"/>
    <property type="match status" value="1"/>
</dbReference>
<comment type="caution">
    <text evidence="3">The sequence shown here is derived from an EMBL/GenBank/DDBJ whole genome shotgun (WGS) entry which is preliminary data.</text>
</comment>
<evidence type="ECO:0000259" key="2">
    <source>
        <dbReference type="PROSITE" id="PS51186"/>
    </source>
</evidence>
<proteinExistence type="predicted"/>
<dbReference type="InterPro" id="IPR050769">
    <property type="entry name" value="NAT_camello-type"/>
</dbReference>
<dbReference type="GO" id="GO:0008080">
    <property type="term" value="F:N-acetyltransferase activity"/>
    <property type="evidence" value="ECO:0007669"/>
    <property type="project" value="InterPro"/>
</dbReference>
<feature type="domain" description="N-acetyltransferase" evidence="2">
    <location>
        <begin position="1"/>
        <end position="147"/>
    </location>
</feature>
<evidence type="ECO:0000256" key="1">
    <source>
        <dbReference type="ARBA" id="ARBA00022679"/>
    </source>
</evidence>
<dbReference type="SUPFAM" id="SSF55729">
    <property type="entry name" value="Acyl-CoA N-acyltransferases (Nat)"/>
    <property type="match status" value="1"/>
</dbReference>
<sequence>MKIIKYSNKYKEDLHQMIKEARISIGLNSNLREDLYDINKYYIDKGDMFWLVVNQKEEVLGCLGYSKIENKEEAFLHRFYIKPSMKRRGIGTKLLAFVEDYLKNKGIKTLRVHLGESKKNWYESYSFYPKNGYKEYEDRYMMKEIIG</sequence>
<dbReference type="CDD" id="cd04301">
    <property type="entry name" value="NAT_SF"/>
    <property type="match status" value="1"/>
</dbReference>
<dbReference type="InterPro" id="IPR000182">
    <property type="entry name" value="GNAT_dom"/>
</dbReference>
<evidence type="ECO:0000313" key="4">
    <source>
        <dbReference type="Proteomes" id="UP000297454"/>
    </source>
</evidence>
<reference evidence="3 4" key="1">
    <citation type="submission" date="2019-01" db="EMBL/GenBank/DDBJ databases">
        <title>Draft Genome Sequences of Helcococcus ovis Strains Isolated from the Uterus and Vagina of Dairy Cows with Metritis.</title>
        <authorList>
            <person name="Cunha F."/>
            <person name="Jeon S.J."/>
            <person name="Kutzer P."/>
            <person name="Galvao K.N."/>
        </authorList>
    </citation>
    <scope>NUCLEOTIDE SEQUENCE [LARGE SCALE GENOMIC DNA]</scope>
    <source>
        <strain evidence="3 4">KG-37</strain>
    </source>
</reference>
<gene>
    <name evidence="3" type="ORF">EQF91_05530</name>
</gene>
<keyword evidence="4" id="KW-1185">Reference proteome</keyword>
<protein>
    <submittedName>
        <fullName evidence="3">GNAT family N-acetyltransferase</fullName>
    </submittedName>
</protein>
<dbReference type="InterPro" id="IPR016181">
    <property type="entry name" value="Acyl_CoA_acyltransferase"/>
</dbReference>
<dbReference type="Proteomes" id="UP000297454">
    <property type="component" value="Unassembled WGS sequence"/>
</dbReference>
<organism evidence="3 4">
    <name type="scientific">Helcococcus ovis</name>
    <dbReference type="NCBI Taxonomy" id="72026"/>
    <lineage>
        <taxon>Bacteria</taxon>
        <taxon>Bacillati</taxon>
        <taxon>Bacillota</taxon>
        <taxon>Tissierellia</taxon>
        <taxon>Tissierellales</taxon>
        <taxon>Peptoniphilaceae</taxon>
        <taxon>Helcococcus</taxon>
    </lineage>
</organism>
<dbReference type="Pfam" id="PF00583">
    <property type="entry name" value="Acetyltransf_1"/>
    <property type="match status" value="1"/>
</dbReference>
<dbReference type="PANTHER" id="PTHR13947:SF37">
    <property type="entry name" value="LD18367P"/>
    <property type="match status" value="1"/>
</dbReference>
<dbReference type="Gene3D" id="3.40.630.30">
    <property type="match status" value="1"/>
</dbReference>
<dbReference type="RefSeq" id="WP_134744256.1">
    <property type="nucleotide sequence ID" value="NZ_JBFNFK010000010.1"/>
</dbReference>
<dbReference type="AlphaFoldDB" id="A0A4R9C2D2"/>
<keyword evidence="1 3" id="KW-0808">Transferase</keyword>
<evidence type="ECO:0000313" key="3">
    <source>
        <dbReference type="EMBL" id="TFF65579.1"/>
    </source>
</evidence>
<name>A0A4R9C2D2_9FIRM</name>
<dbReference type="EMBL" id="SCFR01000018">
    <property type="protein sequence ID" value="TFF65579.1"/>
    <property type="molecule type" value="Genomic_DNA"/>
</dbReference>